<organism evidence="8 9">
    <name type="scientific">Elysia chlorotica</name>
    <name type="common">Eastern emerald elysia</name>
    <name type="synonym">Sea slug</name>
    <dbReference type="NCBI Taxonomy" id="188477"/>
    <lineage>
        <taxon>Eukaryota</taxon>
        <taxon>Metazoa</taxon>
        <taxon>Spiralia</taxon>
        <taxon>Lophotrochozoa</taxon>
        <taxon>Mollusca</taxon>
        <taxon>Gastropoda</taxon>
        <taxon>Heterobranchia</taxon>
        <taxon>Euthyneura</taxon>
        <taxon>Panpulmonata</taxon>
        <taxon>Sacoglossa</taxon>
        <taxon>Placobranchoidea</taxon>
        <taxon>Plakobranchidae</taxon>
        <taxon>Elysia</taxon>
    </lineage>
</organism>
<dbReference type="InterPro" id="IPR026795">
    <property type="entry name" value="SHFL"/>
</dbReference>
<dbReference type="Proteomes" id="UP000271974">
    <property type="component" value="Unassembled WGS sequence"/>
</dbReference>
<protein>
    <submittedName>
        <fullName evidence="8">Uncharacterized protein</fullName>
    </submittedName>
</protein>
<feature type="compositionally biased region" description="Basic and acidic residues" evidence="7">
    <location>
        <begin position="180"/>
        <end position="191"/>
    </location>
</feature>
<accession>A0A433U2J3</accession>
<reference evidence="8 9" key="1">
    <citation type="submission" date="2019-01" db="EMBL/GenBank/DDBJ databases">
        <title>A draft genome assembly of the solar-powered sea slug Elysia chlorotica.</title>
        <authorList>
            <person name="Cai H."/>
            <person name="Li Q."/>
            <person name="Fang X."/>
            <person name="Li J."/>
            <person name="Curtis N.E."/>
            <person name="Altenburger A."/>
            <person name="Shibata T."/>
            <person name="Feng M."/>
            <person name="Maeda T."/>
            <person name="Schwartz J.A."/>
            <person name="Shigenobu S."/>
            <person name="Lundholm N."/>
            <person name="Nishiyama T."/>
            <person name="Yang H."/>
            <person name="Hasebe M."/>
            <person name="Li S."/>
            <person name="Pierce S.K."/>
            <person name="Wang J."/>
        </authorList>
    </citation>
    <scope>NUCLEOTIDE SEQUENCE [LARGE SCALE GENOMIC DNA]</scope>
    <source>
        <strain evidence="8">EC2010</strain>
        <tissue evidence="8">Whole organism of an adult</tissue>
    </source>
</reference>
<dbReference type="OrthoDB" id="6124500at2759"/>
<dbReference type="GO" id="GO:0036464">
    <property type="term" value="C:cytoplasmic ribonucleoprotein granule"/>
    <property type="evidence" value="ECO:0007669"/>
    <property type="project" value="UniProtKB-SubCell"/>
</dbReference>
<keyword evidence="6" id="KW-0539">Nucleus</keyword>
<evidence type="ECO:0000256" key="6">
    <source>
        <dbReference type="ARBA" id="ARBA00023242"/>
    </source>
</evidence>
<comment type="subcellular location">
    <subcellularLocation>
        <location evidence="2">Cytoplasm</location>
        <location evidence="2">Cytoplasmic ribonucleoprotein granule</location>
    </subcellularLocation>
    <subcellularLocation>
        <location evidence="1">Nucleus</location>
    </subcellularLocation>
</comment>
<keyword evidence="4" id="KW-0963">Cytoplasm</keyword>
<dbReference type="AlphaFoldDB" id="A0A433U2J3"/>
<dbReference type="GO" id="GO:0075523">
    <property type="term" value="P:viral translational frameshifting"/>
    <property type="evidence" value="ECO:0007669"/>
    <property type="project" value="TreeGrafter"/>
</dbReference>
<gene>
    <name evidence="8" type="ORF">EGW08_004208</name>
</gene>
<dbReference type="EMBL" id="RQTK01000094">
    <property type="protein sequence ID" value="RUS88042.1"/>
    <property type="molecule type" value="Genomic_DNA"/>
</dbReference>
<keyword evidence="5" id="KW-0694">RNA-binding</keyword>
<evidence type="ECO:0000256" key="7">
    <source>
        <dbReference type="SAM" id="MobiDB-lite"/>
    </source>
</evidence>
<feature type="non-terminal residue" evidence="8">
    <location>
        <position position="1"/>
    </location>
</feature>
<feature type="region of interest" description="Disordered" evidence="7">
    <location>
        <begin position="172"/>
        <end position="191"/>
    </location>
</feature>
<evidence type="ECO:0000256" key="5">
    <source>
        <dbReference type="ARBA" id="ARBA00022884"/>
    </source>
</evidence>
<dbReference type="PANTHER" id="PTHR16135:SF2">
    <property type="entry name" value="SHIFTLESS ANTIVIRAL INHIBITOR OF RIBOSOMAL FRAMESHIFTING PROTEIN"/>
    <property type="match status" value="1"/>
</dbReference>
<dbReference type="GO" id="GO:1990825">
    <property type="term" value="F:sequence-specific mRNA binding"/>
    <property type="evidence" value="ECO:0007669"/>
    <property type="project" value="TreeGrafter"/>
</dbReference>
<keyword evidence="9" id="KW-1185">Reference proteome</keyword>
<dbReference type="PANTHER" id="PTHR16135">
    <property type="entry name" value="REPRESSOR OF YIELD OF DENV PROTEIN"/>
    <property type="match status" value="1"/>
</dbReference>
<dbReference type="Pfam" id="PF15135">
    <property type="entry name" value="UPF0515"/>
    <property type="match status" value="1"/>
</dbReference>
<evidence type="ECO:0000256" key="1">
    <source>
        <dbReference type="ARBA" id="ARBA00004123"/>
    </source>
</evidence>
<proteinExistence type="inferred from homology"/>
<dbReference type="GO" id="GO:0005634">
    <property type="term" value="C:nucleus"/>
    <property type="evidence" value="ECO:0007669"/>
    <property type="project" value="UniProtKB-SubCell"/>
</dbReference>
<sequence>KSNLKRKTRIDDTDKHWDPEHVQQLNDEAEKLADDLNRGVQDTVRQFACKDCLRSWWRRVSERKKVSKCRRCHQRYDCIPRDREWGNALFACDCGNEFYGFAVMSTTWRVCHVCRKQLQATRVFPPKKGEVPDRAPDLYRYQIINEHIRYASKKHESTGSTVTTFLTGGSVETASVSERPPLRDIPEGDED</sequence>
<evidence type="ECO:0000313" key="9">
    <source>
        <dbReference type="Proteomes" id="UP000271974"/>
    </source>
</evidence>
<evidence type="ECO:0000256" key="2">
    <source>
        <dbReference type="ARBA" id="ARBA00004331"/>
    </source>
</evidence>
<name>A0A433U2J3_ELYCH</name>
<evidence type="ECO:0000313" key="8">
    <source>
        <dbReference type="EMBL" id="RUS88042.1"/>
    </source>
</evidence>
<comment type="similarity">
    <text evidence="3">Belongs to the SHFL family.</text>
</comment>
<evidence type="ECO:0000256" key="4">
    <source>
        <dbReference type="ARBA" id="ARBA00022490"/>
    </source>
</evidence>
<dbReference type="GO" id="GO:0043022">
    <property type="term" value="F:ribosome binding"/>
    <property type="evidence" value="ECO:0007669"/>
    <property type="project" value="TreeGrafter"/>
</dbReference>
<comment type="caution">
    <text evidence="8">The sequence shown here is derived from an EMBL/GenBank/DDBJ whole genome shotgun (WGS) entry which is preliminary data.</text>
</comment>
<evidence type="ECO:0000256" key="3">
    <source>
        <dbReference type="ARBA" id="ARBA00005469"/>
    </source>
</evidence>
<dbReference type="GO" id="GO:0045087">
    <property type="term" value="P:innate immune response"/>
    <property type="evidence" value="ECO:0007669"/>
    <property type="project" value="TreeGrafter"/>
</dbReference>